<name>A0A075ULK4_9PSEU</name>
<sequence>MTMIDHDAALKAVENSLDRPSAARVYDYFIGGDTHYAIDRNFAEKVRERLPLMGDYCKTSRQFLGRAVRHCAELGIKQFVDIGSGLPTAGNVHEVADEARPQEDTHVLYIDNEPIALAHSTLLLADTADPDRHHAIAADLFDPEDLWNRVMDSGIIDVREPIALVVNAVMHFIKDEQDPDGLLDFYRDRLAPGSLLVLSQMTNENPANDEERQALLDILEYYETTTNPGFLRTMDEFRRFFGGWPLLEPGLVYAPAWHPDEKTIFAASPSESRVIGGIARKP</sequence>
<proteinExistence type="predicted"/>
<dbReference type="Gene3D" id="3.40.50.150">
    <property type="entry name" value="Vaccinia Virus protein VP39"/>
    <property type="match status" value="1"/>
</dbReference>
<reference evidence="1 2" key="1">
    <citation type="journal article" date="2014" name="J. Biotechnol.">
        <title>Complete genome sequence of the actinobacterium Amycolatopsis japonica MG417-CF17(T) (=DSM 44213T) producing (S,S)-N,N'-ethylenediaminedisuccinic acid.</title>
        <authorList>
            <person name="Stegmann E."/>
            <person name="Albersmeier A."/>
            <person name="Spohn M."/>
            <person name="Gert H."/>
            <person name="Weber T."/>
            <person name="Wohlleben W."/>
            <person name="Kalinowski J."/>
            <person name="Ruckert C."/>
        </authorList>
    </citation>
    <scope>NUCLEOTIDE SEQUENCE [LARGE SCALE GENOMIC DNA]</scope>
    <source>
        <strain evidence="2">MG417-CF17 (DSM 44213)</strain>
    </source>
</reference>
<evidence type="ECO:0008006" key="3">
    <source>
        <dbReference type="Google" id="ProtNLM"/>
    </source>
</evidence>
<dbReference type="Pfam" id="PF04672">
    <property type="entry name" value="Methyltransf_19"/>
    <property type="match status" value="1"/>
</dbReference>
<dbReference type="HOGENOM" id="CLU_067079_1_0_11"/>
<dbReference type="PIRSF" id="PIRSF017393">
    <property type="entry name" value="MTase_SAV2177"/>
    <property type="match status" value="1"/>
</dbReference>
<evidence type="ECO:0000313" key="1">
    <source>
        <dbReference type="EMBL" id="AIG73286.1"/>
    </source>
</evidence>
<dbReference type="AlphaFoldDB" id="A0A075ULK4"/>
<gene>
    <name evidence="1" type="ORF">AJAP_01775</name>
</gene>
<dbReference type="InterPro" id="IPR029063">
    <property type="entry name" value="SAM-dependent_MTases_sf"/>
</dbReference>
<protein>
    <recommendedName>
        <fullName evidence="3">S-adenosyl methyltransferase</fullName>
    </recommendedName>
</protein>
<accession>A0A075ULK4</accession>
<dbReference type="RefSeq" id="WP_174491988.1">
    <property type="nucleotide sequence ID" value="NZ_CP008953.1"/>
</dbReference>
<organism evidence="1 2">
    <name type="scientific">Amycolatopsis japonica</name>
    <dbReference type="NCBI Taxonomy" id="208439"/>
    <lineage>
        <taxon>Bacteria</taxon>
        <taxon>Bacillati</taxon>
        <taxon>Actinomycetota</taxon>
        <taxon>Actinomycetes</taxon>
        <taxon>Pseudonocardiales</taxon>
        <taxon>Pseudonocardiaceae</taxon>
        <taxon>Amycolatopsis</taxon>
        <taxon>Amycolatopsis japonica group</taxon>
    </lineage>
</organism>
<dbReference type="EMBL" id="CP008953">
    <property type="protein sequence ID" value="AIG73286.1"/>
    <property type="molecule type" value="Genomic_DNA"/>
</dbReference>
<dbReference type="KEGG" id="aja:AJAP_01775"/>
<dbReference type="Proteomes" id="UP000028492">
    <property type="component" value="Chromosome"/>
</dbReference>
<dbReference type="STRING" id="208439.AJAP_01775"/>
<evidence type="ECO:0000313" key="2">
    <source>
        <dbReference type="Proteomes" id="UP000028492"/>
    </source>
</evidence>
<dbReference type="SUPFAM" id="SSF53335">
    <property type="entry name" value="S-adenosyl-L-methionine-dependent methyltransferases"/>
    <property type="match status" value="1"/>
</dbReference>
<dbReference type="InterPro" id="IPR006764">
    <property type="entry name" value="SAM_dep_MeTrfase_SAV2177_type"/>
</dbReference>
<dbReference type="eggNOG" id="COG3315">
    <property type="taxonomic scope" value="Bacteria"/>
</dbReference>
<keyword evidence="2" id="KW-1185">Reference proteome</keyword>